<dbReference type="GO" id="GO:0008270">
    <property type="term" value="F:zinc ion binding"/>
    <property type="evidence" value="ECO:0007669"/>
    <property type="project" value="UniProtKB-KW"/>
</dbReference>
<feature type="region of interest" description="Disordered" evidence="7">
    <location>
        <begin position="83"/>
        <end position="119"/>
    </location>
</feature>
<evidence type="ECO:0000256" key="2">
    <source>
        <dbReference type="ARBA" id="ARBA00023015"/>
    </source>
</evidence>
<proteinExistence type="predicted"/>
<keyword evidence="2" id="KW-0805">Transcription regulation</keyword>
<dbReference type="GO" id="GO:0003677">
    <property type="term" value="F:DNA binding"/>
    <property type="evidence" value="ECO:0007669"/>
    <property type="project" value="UniProtKB-KW"/>
</dbReference>
<dbReference type="InterPro" id="IPR013087">
    <property type="entry name" value="Znf_C2H2_type"/>
</dbReference>
<evidence type="ECO:0000259" key="8">
    <source>
        <dbReference type="PROSITE" id="PS50157"/>
    </source>
</evidence>
<keyword evidence="6" id="KW-0863">Zinc-finger</keyword>
<evidence type="ECO:0000256" key="4">
    <source>
        <dbReference type="ARBA" id="ARBA00023163"/>
    </source>
</evidence>
<evidence type="ECO:0000313" key="11">
    <source>
        <dbReference type="Proteomes" id="UP000631114"/>
    </source>
</evidence>
<accession>A0A835LYY1</accession>
<dbReference type="Gene3D" id="3.30.890.10">
    <property type="entry name" value="Methyl-cpg-binding Protein 2, Chain A"/>
    <property type="match status" value="1"/>
</dbReference>
<feature type="compositionally biased region" description="Polar residues" evidence="7">
    <location>
        <begin position="579"/>
        <end position="595"/>
    </location>
</feature>
<dbReference type="EMBL" id="JADFTS010000004">
    <property type="protein sequence ID" value="KAF9608274.1"/>
    <property type="molecule type" value="Genomic_DNA"/>
</dbReference>
<evidence type="ECO:0000256" key="1">
    <source>
        <dbReference type="ARBA" id="ARBA00004123"/>
    </source>
</evidence>
<keyword evidence="3" id="KW-0238">DNA-binding</keyword>
<dbReference type="SMART" id="SM00355">
    <property type="entry name" value="ZnF_C2H2"/>
    <property type="match status" value="2"/>
</dbReference>
<dbReference type="InterPro" id="IPR037472">
    <property type="entry name" value="MBD8"/>
</dbReference>
<dbReference type="Proteomes" id="UP000631114">
    <property type="component" value="Unassembled WGS sequence"/>
</dbReference>
<evidence type="ECO:0000256" key="5">
    <source>
        <dbReference type="ARBA" id="ARBA00023242"/>
    </source>
</evidence>
<name>A0A835LYY1_9MAGN</name>
<keyword evidence="6" id="KW-0479">Metal-binding</keyword>
<feature type="compositionally biased region" description="Polar residues" evidence="7">
    <location>
        <begin position="93"/>
        <end position="115"/>
    </location>
</feature>
<organism evidence="10 11">
    <name type="scientific">Coptis chinensis</name>
    <dbReference type="NCBI Taxonomy" id="261450"/>
    <lineage>
        <taxon>Eukaryota</taxon>
        <taxon>Viridiplantae</taxon>
        <taxon>Streptophyta</taxon>
        <taxon>Embryophyta</taxon>
        <taxon>Tracheophyta</taxon>
        <taxon>Spermatophyta</taxon>
        <taxon>Magnoliopsida</taxon>
        <taxon>Ranunculales</taxon>
        <taxon>Ranunculaceae</taxon>
        <taxon>Coptidoideae</taxon>
        <taxon>Coptis</taxon>
    </lineage>
</organism>
<feature type="domain" description="MBD" evidence="9">
    <location>
        <begin position="275"/>
        <end position="347"/>
    </location>
</feature>
<dbReference type="PROSITE" id="PS00028">
    <property type="entry name" value="ZINC_FINGER_C2H2_1"/>
    <property type="match status" value="2"/>
</dbReference>
<feature type="region of interest" description="Disordered" evidence="7">
    <location>
        <begin position="545"/>
        <end position="623"/>
    </location>
</feature>
<dbReference type="PROSITE" id="PS50157">
    <property type="entry name" value="ZINC_FINGER_C2H2_2"/>
    <property type="match status" value="1"/>
</dbReference>
<feature type="domain" description="C2H2-type" evidence="8">
    <location>
        <begin position="457"/>
        <end position="484"/>
    </location>
</feature>
<comment type="caution">
    <text evidence="10">The sequence shown here is derived from an EMBL/GenBank/DDBJ whole genome shotgun (WGS) entry which is preliminary data.</text>
</comment>
<feature type="compositionally biased region" description="Polar residues" evidence="7">
    <location>
        <begin position="741"/>
        <end position="753"/>
    </location>
</feature>
<keyword evidence="11" id="KW-1185">Reference proteome</keyword>
<comment type="subcellular location">
    <subcellularLocation>
        <location evidence="1">Nucleus</location>
    </subcellularLocation>
</comment>
<feature type="compositionally biased region" description="Polar residues" evidence="7">
    <location>
        <begin position="608"/>
        <end position="622"/>
    </location>
</feature>
<feature type="region of interest" description="Disordered" evidence="7">
    <location>
        <begin position="172"/>
        <end position="193"/>
    </location>
</feature>
<dbReference type="PROSITE" id="PS50982">
    <property type="entry name" value="MBD"/>
    <property type="match status" value="1"/>
</dbReference>
<dbReference type="OrthoDB" id="1893318at2759"/>
<dbReference type="PANTHER" id="PTHR37701">
    <property type="entry name" value="METHYL-CPG-BINDING DOMAIN-CONTAINING PROTEIN 8"/>
    <property type="match status" value="1"/>
</dbReference>
<dbReference type="InterPro" id="IPR016177">
    <property type="entry name" value="DNA-bd_dom_sf"/>
</dbReference>
<evidence type="ECO:0000313" key="10">
    <source>
        <dbReference type="EMBL" id="KAF9608274.1"/>
    </source>
</evidence>
<dbReference type="AlphaFoldDB" id="A0A835LYY1"/>
<dbReference type="PANTHER" id="PTHR37701:SF17">
    <property type="entry name" value="METHYL BINDING DOMAIN117"/>
    <property type="match status" value="1"/>
</dbReference>
<dbReference type="GO" id="GO:0005634">
    <property type="term" value="C:nucleus"/>
    <property type="evidence" value="ECO:0007669"/>
    <property type="project" value="UniProtKB-SubCell"/>
</dbReference>
<evidence type="ECO:0000256" key="6">
    <source>
        <dbReference type="PROSITE-ProRule" id="PRU00042"/>
    </source>
</evidence>
<keyword evidence="5" id="KW-0539">Nucleus</keyword>
<evidence type="ECO:0000256" key="7">
    <source>
        <dbReference type="SAM" id="MobiDB-lite"/>
    </source>
</evidence>
<dbReference type="InterPro" id="IPR001739">
    <property type="entry name" value="Methyl_CpG_DNA-bd"/>
</dbReference>
<evidence type="ECO:0000256" key="3">
    <source>
        <dbReference type="ARBA" id="ARBA00023125"/>
    </source>
</evidence>
<feature type="region of interest" description="Disordered" evidence="7">
    <location>
        <begin position="741"/>
        <end position="762"/>
    </location>
</feature>
<keyword evidence="6" id="KW-0862">Zinc</keyword>
<keyword evidence="4" id="KW-0804">Transcription</keyword>
<reference evidence="10 11" key="1">
    <citation type="submission" date="2020-10" db="EMBL/GenBank/DDBJ databases">
        <title>The Coptis chinensis genome and diversification of protoberbering-type alkaloids.</title>
        <authorList>
            <person name="Wang B."/>
            <person name="Shu S."/>
            <person name="Song C."/>
            <person name="Liu Y."/>
        </authorList>
    </citation>
    <scope>NUCLEOTIDE SEQUENCE [LARGE SCALE GENOMIC DNA]</scope>
    <source>
        <strain evidence="10">HL-2020</strain>
        <tissue evidence="10">Leaf</tissue>
    </source>
</reference>
<gene>
    <name evidence="10" type="ORF">IFM89_008559</name>
</gene>
<sequence length="1254" mass="137463">MTIVTVDSSQNLNPNAIPVIDLRCLSQSELNTLCLYSSAAQSSSNTCNNDIVIPKIDRSVFNESAGSRKQTYSRLRLAAPRKPDISTVGRGRYNNNNNATQQVPKPQNTTTTTSVDDPERKENKEIVAVLRGLFGKDNTDIKFKESKVLSQELATVPLVVGRLEEPREIVSINGGKKRRGRPRKDDRKLGRSNKVRRVAESEDFYENVTINENVVMEIVNRNGVVVDLAVLGSSVDPFGVELRRRTDGLTTEEELLAFLRNLDGQWGSRRKKRKVVDASDFGDALPIGWKLLLSLKRKEGSVSLYCRRYISPTGQQFVSCKEVSSYLLPYFGFQDENHPNSLHSDESEYDACRLSSGSSAGLTHKDASTKEDLSYYAASSITSYSADHEKQLILLGTENLAEVEIKDLLECHICKMNFDEKDAYLQHLLSSHQKSAKRSRQSSTSVCDGVIIRDGKFECQFCHKIFDERRRYNGHVGVHVRNYVRSLEATPGDKTKRVKVNPSFLSGLLPGSSRVDPSVEMDMGSDLPISLAGSKADIDSLGKLDEGSNWDMGSDPTFSAASNKANIGSRGKMDEESNQDMGSDPTFSAASNKANIGSRGKMDEESNQDMGSDPPTSVTSEKANIDARSKLDAGSNLDMGSDPPASNEVNVDSHGFNLESLVEASVEMDKGSGRVTFISGIGTDIHSHRKLDEGLNLDIYTEKSNSEQNSLRSNPDSVIYNLHSLPAKPNVENVETFDNLMSKSLPETPSPKSNCEPKVVSPYGKKDIQDRKIVEDLSGESGDKQDNDIELTDDKLGKIDQTNNNLDCDPKSCMETTTALFDNVERVTCESYEGKDVFTKTAGGELGKVDQTSNNLDFNLSSCLDPTAALCKNVAYGTSETYKGKSAFTRTSDCELDKVDLINNNLDGGDLRSCLESATSMCNNNVENGSFDTYESNVLTSTTFDINLSGAKQGEGSFSFSDLLCKEIANGAGNYTNKVFSANEKDPKLDEAKESGFNELENSFGINRLQEYPLIETIGSADRENIMHNLVADPSSHLLQSAGCFPTLDLMSNKSEGCFPTLDLMSNKGQVESDNFPLQRFENMSSFDELGFDDLAPSKFGFVTGQESSSLTQVPPSKFGFVTGQVSSSLTQAPMDLASSKFGFVTGQESSSLTEAPMDLASSKFGFVTGQESSSLTQAPMDLGYDSVLHDALHSTVQFGWQPVLPNNSQQHTSVCVWCRIPFSHEPFNPEMQSDSVGFMCPTCKAKISGQLYF</sequence>
<feature type="compositionally biased region" description="Polar residues" evidence="7">
    <location>
        <begin position="556"/>
        <end position="566"/>
    </location>
</feature>
<protein>
    <submittedName>
        <fullName evidence="10">Uncharacterized protein</fullName>
    </submittedName>
</protein>
<evidence type="ECO:0000259" key="9">
    <source>
        <dbReference type="PROSITE" id="PS50982"/>
    </source>
</evidence>
<dbReference type="SUPFAM" id="SSF54171">
    <property type="entry name" value="DNA-binding domain"/>
    <property type="match status" value="1"/>
</dbReference>